<dbReference type="Proteomes" id="UP000009168">
    <property type="component" value="Unassembled WGS sequence"/>
</dbReference>
<proteinExistence type="predicted"/>
<sequence>MQEILCIQCKIGTNGDKFITVSDEDVIKLRYEVDLLNKLTANTKSQINESGYV</sequence>
<accession>W7XG74</accession>
<name>W7XG74_TETTS</name>
<organism evidence="1 2">
    <name type="scientific">Tetrahymena thermophila (strain SB210)</name>
    <dbReference type="NCBI Taxonomy" id="312017"/>
    <lineage>
        <taxon>Eukaryota</taxon>
        <taxon>Sar</taxon>
        <taxon>Alveolata</taxon>
        <taxon>Ciliophora</taxon>
        <taxon>Intramacronucleata</taxon>
        <taxon>Oligohymenophorea</taxon>
        <taxon>Hymenostomatida</taxon>
        <taxon>Tetrahymenina</taxon>
        <taxon>Tetrahymenidae</taxon>
        <taxon>Tetrahymena</taxon>
    </lineage>
</organism>
<dbReference type="GeneID" id="24441270"/>
<dbReference type="KEGG" id="tet:TTHERM_000974069"/>
<gene>
    <name evidence="1" type="ORF">TTHERM_000974069</name>
</gene>
<dbReference type="RefSeq" id="XP_012651543.1">
    <property type="nucleotide sequence ID" value="XM_012796089.1"/>
</dbReference>
<dbReference type="InParanoid" id="W7XG74"/>
<dbReference type="EMBL" id="GG662813">
    <property type="protein sequence ID" value="EWS75918.1"/>
    <property type="molecule type" value="Genomic_DNA"/>
</dbReference>
<keyword evidence="2" id="KW-1185">Reference proteome</keyword>
<evidence type="ECO:0000313" key="2">
    <source>
        <dbReference type="Proteomes" id="UP000009168"/>
    </source>
</evidence>
<dbReference type="AlphaFoldDB" id="W7XG74"/>
<protein>
    <submittedName>
        <fullName evidence="1">Uncharacterized protein</fullName>
    </submittedName>
</protein>
<evidence type="ECO:0000313" key="1">
    <source>
        <dbReference type="EMBL" id="EWS75918.1"/>
    </source>
</evidence>
<reference evidence="2" key="1">
    <citation type="journal article" date="2006" name="PLoS Biol.">
        <title>Macronuclear genome sequence of the ciliate Tetrahymena thermophila, a model eukaryote.</title>
        <authorList>
            <person name="Eisen J.A."/>
            <person name="Coyne R.S."/>
            <person name="Wu M."/>
            <person name="Wu D."/>
            <person name="Thiagarajan M."/>
            <person name="Wortman J.R."/>
            <person name="Badger J.H."/>
            <person name="Ren Q."/>
            <person name="Amedeo P."/>
            <person name="Jones K.M."/>
            <person name="Tallon L.J."/>
            <person name="Delcher A.L."/>
            <person name="Salzberg S.L."/>
            <person name="Silva J.C."/>
            <person name="Haas B.J."/>
            <person name="Majoros W.H."/>
            <person name="Farzad M."/>
            <person name="Carlton J.M."/>
            <person name="Smith R.K. Jr."/>
            <person name="Garg J."/>
            <person name="Pearlman R.E."/>
            <person name="Karrer K.M."/>
            <person name="Sun L."/>
            <person name="Manning G."/>
            <person name="Elde N.C."/>
            <person name="Turkewitz A.P."/>
            <person name="Asai D.J."/>
            <person name="Wilkes D.E."/>
            <person name="Wang Y."/>
            <person name="Cai H."/>
            <person name="Collins K."/>
            <person name="Stewart B.A."/>
            <person name="Lee S.R."/>
            <person name="Wilamowska K."/>
            <person name="Weinberg Z."/>
            <person name="Ruzzo W.L."/>
            <person name="Wloga D."/>
            <person name="Gaertig J."/>
            <person name="Frankel J."/>
            <person name="Tsao C.-C."/>
            <person name="Gorovsky M.A."/>
            <person name="Keeling P.J."/>
            <person name="Waller R.F."/>
            <person name="Patron N.J."/>
            <person name="Cherry J.M."/>
            <person name="Stover N.A."/>
            <person name="Krieger C.J."/>
            <person name="del Toro C."/>
            <person name="Ryder H.F."/>
            <person name="Williamson S.C."/>
            <person name="Barbeau R.A."/>
            <person name="Hamilton E.P."/>
            <person name="Orias E."/>
        </authorList>
    </citation>
    <scope>NUCLEOTIDE SEQUENCE [LARGE SCALE GENOMIC DNA]</scope>
    <source>
        <strain evidence="2">SB210</strain>
    </source>
</reference>